<dbReference type="Proteomes" id="UP000663842">
    <property type="component" value="Unassembled WGS sequence"/>
</dbReference>
<dbReference type="Proteomes" id="UP000663866">
    <property type="component" value="Unassembled WGS sequence"/>
</dbReference>
<name>A0A819NQ53_9BILA</name>
<protein>
    <recommendedName>
        <fullName evidence="1">PI3K/PI4K catalytic domain-containing protein</fullName>
    </recommendedName>
</protein>
<dbReference type="GO" id="GO:0004674">
    <property type="term" value="F:protein serine/threonine kinase activity"/>
    <property type="evidence" value="ECO:0007669"/>
    <property type="project" value="TreeGrafter"/>
</dbReference>
<dbReference type="PANTHER" id="PTHR11139">
    <property type="entry name" value="ATAXIA TELANGIECTASIA MUTATED ATM -RELATED"/>
    <property type="match status" value="1"/>
</dbReference>
<dbReference type="Gene3D" id="1.10.1070.11">
    <property type="entry name" value="Phosphatidylinositol 3-/4-kinase, catalytic domain"/>
    <property type="match status" value="1"/>
</dbReference>
<dbReference type="Gene3D" id="3.30.1010.10">
    <property type="entry name" value="Phosphatidylinositol 3-kinase Catalytic Subunit, Chain A, domain 4"/>
    <property type="match status" value="1"/>
</dbReference>
<dbReference type="InterPro" id="IPR050517">
    <property type="entry name" value="DDR_Repair_Kinase"/>
</dbReference>
<gene>
    <name evidence="2" type="ORF">BYL167_LOCUS5049</name>
    <name evidence="3" type="ORF">OVN521_LOCUS14900</name>
    <name evidence="4" type="ORF">UXM345_LOCUS26168</name>
</gene>
<evidence type="ECO:0000313" key="4">
    <source>
        <dbReference type="EMBL" id="CAF4169095.1"/>
    </source>
</evidence>
<dbReference type="InterPro" id="IPR011009">
    <property type="entry name" value="Kinase-like_dom_sf"/>
</dbReference>
<evidence type="ECO:0000313" key="2">
    <source>
        <dbReference type="EMBL" id="CAF3837042.1"/>
    </source>
</evidence>
<dbReference type="GO" id="GO:0006302">
    <property type="term" value="P:double-strand break repair"/>
    <property type="evidence" value="ECO:0007669"/>
    <property type="project" value="TreeGrafter"/>
</dbReference>
<reference evidence="3" key="1">
    <citation type="submission" date="2021-02" db="EMBL/GenBank/DDBJ databases">
        <authorList>
            <person name="Nowell W R."/>
        </authorList>
    </citation>
    <scope>NUCLEOTIDE SEQUENCE</scope>
</reference>
<evidence type="ECO:0000313" key="3">
    <source>
        <dbReference type="EMBL" id="CAF3998452.1"/>
    </source>
</evidence>
<keyword evidence="5" id="KW-1185">Reference proteome</keyword>
<dbReference type="Pfam" id="PF00454">
    <property type="entry name" value="PI3_PI4_kinase"/>
    <property type="match status" value="1"/>
</dbReference>
<dbReference type="GO" id="GO:0005634">
    <property type="term" value="C:nucleus"/>
    <property type="evidence" value="ECO:0007669"/>
    <property type="project" value="TreeGrafter"/>
</dbReference>
<dbReference type="EMBL" id="CAJOBG010002315">
    <property type="protein sequence ID" value="CAF3998452.1"/>
    <property type="molecule type" value="Genomic_DNA"/>
</dbReference>
<dbReference type="InterPro" id="IPR000403">
    <property type="entry name" value="PI3/4_kinase_cat_dom"/>
</dbReference>
<dbReference type="PANTHER" id="PTHR11139:SF68">
    <property type="entry name" value="DNA-DEPENDENT PROTEIN KINASE CATALYTIC SUBUNIT"/>
    <property type="match status" value="1"/>
</dbReference>
<proteinExistence type="predicted"/>
<organism evidence="3 5">
    <name type="scientific">Rotaria magnacalcarata</name>
    <dbReference type="NCBI Taxonomy" id="392030"/>
    <lineage>
        <taxon>Eukaryota</taxon>
        <taxon>Metazoa</taxon>
        <taxon>Spiralia</taxon>
        <taxon>Gnathifera</taxon>
        <taxon>Rotifera</taxon>
        <taxon>Eurotatoria</taxon>
        <taxon>Bdelloidea</taxon>
        <taxon>Philodinida</taxon>
        <taxon>Philodinidae</taxon>
        <taxon>Rotaria</taxon>
    </lineage>
</organism>
<dbReference type="GO" id="GO:0000723">
    <property type="term" value="P:telomere maintenance"/>
    <property type="evidence" value="ECO:0007669"/>
    <property type="project" value="TreeGrafter"/>
</dbReference>
<dbReference type="Proteomes" id="UP000681967">
    <property type="component" value="Unassembled WGS sequence"/>
</dbReference>
<feature type="domain" description="PI3K/PI4K catalytic" evidence="1">
    <location>
        <begin position="243"/>
        <end position="456"/>
    </location>
</feature>
<evidence type="ECO:0000259" key="1">
    <source>
        <dbReference type="PROSITE" id="PS50290"/>
    </source>
</evidence>
<dbReference type="AlphaFoldDB" id="A0A819NQ53"/>
<accession>A0A819NQ53</accession>
<dbReference type="PROSITE" id="PS50290">
    <property type="entry name" value="PI3_4_KINASE_3"/>
    <property type="match status" value="1"/>
</dbReference>
<sequence length="456" mass="53296">MDLIADKLQKIPCWIFFDCLYKIIAYLDKPIALKLYPVIKRIVKLYPQLIVHPFKLSYETLQYSIQDPILKHNLELIQQQLNRYILLVNEFIEALNQLNPQQQFDIWSKELFHLLTNDVNTKDIDKLKEHLIKLKNILFSNIINLDETNDEQSMLSNTQDNNNDIDNTLLKPKITSIRILFKNACEKEFNDLFGKNGELLSTISLGDTRLILDKSSIHELEIPEQYTSKKKPLIEHHIKIVGFDEKLLVLDSLRLPKRITIRGHDENNYRFLVKAGEDIRQDQRIEALFSIMNDLYDNDPNYNQSNSAHIAVRTYKVIPMSSKFGMIEWLDNIRPLKDLIEESYNDSELDIITNQVNSHEGFYTLRRQFITSYAVLCTSQYILGTGDRHQSNFVLLYRNILITVGLFRATIIRTMNALCENSDLLLSTMGVFIKEPLMEWMEYALKTSKQVARNGM</sequence>
<dbReference type="InterPro" id="IPR036940">
    <property type="entry name" value="PI3/4_kinase_cat_sf"/>
</dbReference>
<evidence type="ECO:0000313" key="5">
    <source>
        <dbReference type="Proteomes" id="UP000663866"/>
    </source>
</evidence>
<dbReference type="SMART" id="SM00146">
    <property type="entry name" value="PI3Kc"/>
    <property type="match status" value="1"/>
</dbReference>
<dbReference type="EMBL" id="CAJOBF010005259">
    <property type="protein sequence ID" value="CAF4169095.1"/>
    <property type="molecule type" value="Genomic_DNA"/>
</dbReference>
<comment type="caution">
    <text evidence="3">The sequence shown here is derived from an EMBL/GenBank/DDBJ whole genome shotgun (WGS) entry which is preliminary data.</text>
</comment>
<dbReference type="SUPFAM" id="SSF56112">
    <property type="entry name" value="Protein kinase-like (PK-like)"/>
    <property type="match status" value="1"/>
</dbReference>
<dbReference type="EMBL" id="CAJOBH010001121">
    <property type="protein sequence ID" value="CAF3837042.1"/>
    <property type="molecule type" value="Genomic_DNA"/>
</dbReference>